<dbReference type="InterPro" id="IPR043502">
    <property type="entry name" value="DNA/RNA_pol_sf"/>
</dbReference>
<evidence type="ECO:0000256" key="1">
    <source>
        <dbReference type="ARBA" id="ARBA00012493"/>
    </source>
</evidence>
<dbReference type="InterPro" id="IPR036875">
    <property type="entry name" value="Znf_CCHC_sf"/>
</dbReference>
<dbReference type="GO" id="GO:0008270">
    <property type="term" value="F:zinc ion binding"/>
    <property type="evidence" value="ECO:0007669"/>
    <property type="project" value="UniProtKB-KW"/>
</dbReference>
<reference evidence="10 11" key="2">
    <citation type="journal article" date="2010" name="Nucleic Acids Res.">
        <title>BeetleBase in 2010: revisions to provide comprehensive genomic information for Tribolium castaneum.</title>
        <authorList>
            <person name="Kim H.S."/>
            <person name="Murphy T."/>
            <person name="Xia J."/>
            <person name="Caragea D."/>
            <person name="Park Y."/>
            <person name="Beeman R.W."/>
            <person name="Lorenzen M.D."/>
            <person name="Butcher S."/>
            <person name="Manak J.R."/>
            <person name="Brown S.J."/>
        </authorList>
    </citation>
    <scope>GENOME REANNOTATION</scope>
    <source>
        <strain evidence="10 11">Georgia GA2</strain>
    </source>
</reference>
<evidence type="ECO:0000256" key="6">
    <source>
        <dbReference type="ARBA" id="ARBA00022801"/>
    </source>
</evidence>
<evidence type="ECO:0000313" key="11">
    <source>
        <dbReference type="Proteomes" id="UP000007266"/>
    </source>
</evidence>
<evidence type="ECO:0000313" key="10">
    <source>
        <dbReference type="EMBL" id="KYB26212.1"/>
    </source>
</evidence>
<evidence type="ECO:0000256" key="4">
    <source>
        <dbReference type="ARBA" id="ARBA00022722"/>
    </source>
</evidence>
<dbReference type="EC" id="2.7.7.49" evidence="1"/>
<dbReference type="FunFam" id="4.10.60.10:FF:000163">
    <property type="entry name" value="Vasa"/>
    <property type="match status" value="1"/>
</dbReference>
<dbReference type="PROSITE" id="PS50158">
    <property type="entry name" value="ZF_CCHC"/>
    <property type="match status" value="1"/>
</dbReference>
<name>A0A139WE72_TRICA</name>
<gene>
    <name evidence="10" type="primary">AUGUSTUS-3.0.2_33893</name>
    <name evidence="10" type="ORF">TcasGA2_TC033893</name>
</gene>
<dbReference type="Proteomes" id="UP000007266">
    <property type="component" value="Linkage group 7"/>
</dbReference>
<dbReference type="GO" id="GO:0003676">
    <property type="term" value="F:nucleic acid binding"/>
    <property type="evidence" value="ECO:0007669"/>
    <property type="project" value="InterPro"/>
</dbReference>
<keyword evidence="11" id="KW-1185">Reference proteome</keyword>
<dbReference type="AlphaFoldDB" id="A0A139WE72"/>
<protein>
    <recommendedName>
        <fullName evidence="1">RNA-directed DNA polymerase</fullName>
        <ecNumber evidence="1">2.7.7.49</ecNumber>
    </recommendedName>
</protein>
<dbReference type="Gene3D" id="4.10.60.10">
    <property type="entry name" value="Zinc finger, CCHC-type"/>
    <property type="match status" value="1"/>
</dbReference>
<dbReference type="InterPro" id="IPR041588">
    <property type="entry name" value="Integrase_H2C2"/>
</dbReference>
<keyword evidence="6" id="KW-0378">Hydrolase</keyword>
<dbReference type="PANTHER" id="PTHR37984">
    <property type="entry name" value="PROTEIN CBG26694"/>
    <property type="match status" value="1"/>
</dbReference>
<keyword evidence="8" id="KW-0479">Metal-binding</keyword>
<dbReference type="EMBL" id="KQ971355">
    <property type="protein sequence ID" value="KYB26212.1"/>
    <property type="molecule type" value="Genomic_DNA"/>
</dbReference>
<dbReference type="Gene3D" id="1.10.340.70">
    <property type="match status" value="1"/>
</dbReference>
<dbReference type="SMART" id="SM00343">
    <property type="entry name" value="ZnF_C2HC"/>
    <property type="match status" value="1"/>
</dbReference>
<dbReference type="SUPFAM" id="SSF56672">
    <property type="entry name" value="DNA/RNA polymerases"/>
    <property type="match status" value="1"/>
</dbReference>
<keyword evidence="3" id="KW-0548">Nucleotidyltransferase</keyword>
<dbReference type="InterPro" id="IPR041373">
    <property type="entry name" value="RT_RNaseH"/>
</dbReference>
<dbReference type="InParanoid" id="A0A139WE72"/>
<dbReference type="PANTHER" id="PTHR37984:SF5">
    <property type="entry name" value="PROTEIN NYNRIN-LIKE"/>
    <property type="match status" value="1"/>
</dbReference>
<keyword evidence="7" id="KW-0695">RNA-directed DNA polymerase</keyword>
<dbReference type="GO" id="GO:0016787">
    <property type="term" value="F:hydrolase activity"/>
    <property type="evidence" value="ECO:0007669"/>
    <property type="project" value="UniProtKB-KW"/>
</dbReference>
<evidence type="ECO:0000256" key="2">
    <source>
        <dbReference type="ARBA" id="ARBA00022679"/>
    </source>
</evidence>
<dbReference type="InterPro" id="IPR001878">
    <property type="entry name" value="Znf_CCHC"/>
</dbReference>
<keyword evidence="8" id="KW-0862">Zinc</keyword>
<dbReference type="GO" id="GO:0004519">
    <property type="term" value="F:endonuclease activity"/>
    <property type="evidence" value="ECO:0007669"/>
    <property type="project" value="UniProtKB-KW"/>
</dbReference>
<evidence type="ECO:0000259" key="9">
    <source>
        <dbReference type="PROSITE" id="PS50158"/>
    </source>
</evidence>
<organism evidence="10 11">
    <name type="scientific">Tribolium castaneum</name>
    <name type="common">Red flour beetle</name>
    <dbReference type="NCBI Taxonomy" id="7070"/>
    <lineage>
        <taxon>Eukaryota</taxon>
        <taxon>Metazoa</taxon>
        <taxon>Ecdysozoa</taxon>
        <taxon>Arthropoda</taxon>
        <taxon>Hexapoda</taxon>
        <taxon>Insecta</taxon>
        <taxon>Pterygota</taxon>
        <taxon>Neoptera</taxon>
        <taxon>Endopterygota</taxon>
        <taxon>Coleoptera</taxon>
        <taxon>Polyphaga</taxon>
        <taxon>Cucujiformia</taxon>
        <taxon>Tenebrionidae</taxon>
        <taxon>Tenebrionidae incertae sedis</taxon>
        <taxon>Tribolium</taxon>
    </lineage>
</organism>
<evidence type="ECO:0000256" key="5">
    <source>
        <dbReference type="ARBA" id="ARBA00022759"/>
    </source>
</evidence>
<keyword evidence="2" id="KW-0808">Transferase</keyword>
<proteinExistence type="predicted"/>
<accession>A0A139WE72</accession>
<evidence type="ECO:0000256" key="8">
    <source>
        <dbReference type="PROSITE-ProRule" id="PRU00047"/>
    </source>
</evidence>
<evidence type="ECO:0000256" key="7">
    <source>
        <dbReference type="ARBA" id="ARBA00022918"/>
    </source>
</evidence>
<sequence>MILSNFKTKRDLHGFLVTMINYVPEEGQSLYEYVYKKLALIRKLKLPLTDEDKVNLIMGSIQDQQIKFVVETANIKSPQELANHLRNLQTNARVKTPVASSSFKNKQTTVDSKKYYTQHSQQSMYHRPNNNKSQNRSTEIKSTCFKCGEVGHFQRFCPKNKSTRPGGKLAIEPRHVNFIGNHNQSAKYFKMIQNEKQEIKCFVDFDSQCSLITKAAVKLLELPRISSGTDIVLTTFGDEQKYHSLELEALAVLAPIRRFRQYLGRHFTLITDCSAVKNAFQKNELNARIGRWVLELSEYQFDVVHRSNEQMRHVDALSRNPSGDKLGVFVTLVEDDWLLAVQENDSDIQNIKTILKSGGRKNNKETFINYALKSEKIYKVTSTGLKWVAPKATRFQLLRMAHDDSGHFAFNKTFDLLSNRYWFKGMRKFVRKNKPPKTYVAEKMAERYGHKVLRLPPYHCIFNPIKVGMDMGLQTL</sequence>
<keyword evidence="5" id="KW-0255">Endonuclease</keyword>
<dbReference type="Pfam" id="PF00098">
    <property type="entry name" value="zf-CCHC"/>
    <property type="match status" value="1"/>
</dbReference>
<keyword evidence="4" id="KW-0540">Nuclease</keyword>
<dbReference type="CDD" id="cd09274">
    <property type="entry name" value="RNase_HI_RT_Ty3"/>
    <property type="match status" value="1"/>
</dbReference>
<dbReference type="InterPro" id="IPR050951">
    <property type="entry name" value="Retrovirus_Pol_polyprotein"/>
</dbReference>
<reference evidence="10 11" key="1">
    <citation type="journal article" date="2008" name="Nature">
        <title>The genome of the model beetle and pest Tribolium castaneum.</title>
        <authorList>
            <consortium name="Tribolium Genome Sequencing Consortium"/>
            <person name="Richards S."/>
            <person name="Gibbs R.A."/>
            <person name="Weinstock G.M."/>
            <person name="Brown S.J."/>
            <person name="Denell R."/>
            <person name="Beeman R.W."/>
            <person name="Gibbs R."/>
            <person name="Beeman R.W."/>
            <person name="Brown S.J."/>
            <person name="Bucher G."/>
            <person name="Friedrich M."/>
            <person name="Grimmelikhuijzen C.J."/>
            <person name="Klingler M."/>
            <person name="Lorenzen M."/>
            <person name="Richards S."/>
            <person name="Roth S."/>
            <person name="Schroder R."/>
            <person name="Tautz D."/>
            <person name="Zdobnov E.M."/>
            <person name="Muzny D."/>
            <person name="Gibbs R.A."/>
            <person name="Weinstock G.M."/>
            <person name="Attaway T."/>
            <person name="Bell S."/>
            <person name="Buhay C.J."/>
            <person name="Chandrabose M.N."/>
            <person name="Chavez D."/>
            <person name="Clerk-Blankenburg K.P."/>
            <person name="Cree A."/>
            <person name="Dao M."/>
            <person name="Davis C."/>
            <person name="Chacko J."/>
            <person name="Dinh H."/>
            <person name="Dugan-Rocha S."/>
            <person name="Fowler G."/>
            <person name="Garner T.T."/>
            <person name="Garnes J."/>
            <person name="Gnirke A."/>
            <person name="Hawes A."/>
            <person name="Hernandez J."/>
            <person name="Hines S."/>
            <person name="Holder M."/>
            <person name="Hume J."/>
            <person name="Jhangiani S.N."/>
            <person name="Joshi V."/>
            <person name="Khan Z.M."/>
            <person name="Jackson L."/>
            <person name="Kovar C."/>
            <person name="Kowis A."/>
            <person name="Lee S."/>
            <person name="Lewis L.R."/>
            <person name="Margolis J."/>
            <person name="Morgan M."/>
            <person name="Nazareth L.V."/>
            <person name="Nguyen N."/>
            <person name="Okwuonu G."/>
            <person name="Parker D."/>
            <person name="Richards S."/>
            <person name="Ruiz S.J."/>
            <person name="Santibanez J."/>
            <person name="Savard J."/>
            <person name="Scherer S.E."/>
            <person name="Schneider B."/>
            <person name="Sodergren E."/>
            <person name="Tautz D."/>
            <person name="Vattahil S."/>
            <person name="Villasana D."/>
            <person name="White C.S."/>
            <person name="Wright R."/>
            <person name="Park Y."/>
            <person name="Beeman R.W."/>
            <person name="Lord J."/>
            <person name="Oppert B."/>
            <person name="Lorenzen M."/>
            <person name="Brown S."/>
            <person name="Wang L."/>
            <person name="Savard J."/>
            <person name="Tautz D."/>
            <person name="Richards S."/>
            <person name="Weinstock G."/>
            <person name="Gibbs R.A."/>
            <person name="Liu Y."/>
            <person name="Worley K."/>
            <person name="Weinstock G."/>
            <person name="Elsik C.G."/>
            <person name="Reese J.T."/>
            <person name="Elhaik E."/>
            <person name="Landan G."/>
            <person name="Graur D."/>
            <person name="Arensburger P."/>
            <person name="Atkinson P."/>
            <person name="Beeman R.W."/>
            <person name="Beidler J."/>
            <person name="Brown S.J."/>
            <person name="Demuth J.P."/>
            <person name="Drury D.W."/>
            <person name="Du Y.Z."/>
            <person name="Fujiwara H."/>
            <person name="Lorenzen M."/>
            <person name="Maselli V."/>
            <person name="Osanai M."/>
            <person name="Park Y."/>
            <person name="Robertson H.M."/>
            <person name="Tu Z."/>
            <person name="Wang J.J."/>
            <person name="Wang S."/>
            <person name="Richards S."/>
            <person name="Song H."/>
            <person name="Zhang L."/>
            <person name="Sodergren E."/>
            <person name="Werner D."/>
            <person name="Stanke M."/>
            <person name="Morgenstern B."/>
            <person name="Solovyev V."/>
            <person name="Kosarev P."/>
            <person name="Brown G."/>
            <person name="Chen H.C."/>
            <person name="Ermolaeva O."/>
            <person name="Hlavina W."/>
            <person name="Kapustin Y."/>
            <person name="Kiryutin B."/>
            <person name="Kitts P."/>
            <person name="Maglott D."/>
            <person name="Pruitt K."/>
            <person name="Sapojnikov V."/>
            <person name="Souvorov A."/>
            <person name="Mackey A.J."/>
            <person name="Waterhouse R.M."/>
            <person name="Wyder S."/>
            <person name="Zdobnov E.M."/>
            <person name="Zdobnov E.M."/>
            <person name="Wyder S."/>
            <person name="Kriventseva E.V."/>
            <person name="Kadowaki T."/>
            <person name="Bork P."/>
            <person name="Aranda M."/>
            <person name="Bao R."/>
            <person name="Beermann A."/>
            <person name="Berns N."/>
            <person name="Bolognesi R."/>
            <person name="Bonneton F."/>
            <person name="Bopp D."/>
            <person name="Brown S.J."/>
            <person name="Bucher G."/>
            <person name="Butts T."/>
            <person name="Chaumot A."/>
            <person name="Denell R.E."/>
            <person name="Ferrier D.E."/>
            <person name="Friedrich M."/>
            <person name="Gordon C.M."/>
            <person name="Jindra M."/>
            <person name="Klingler M."/>
            <person name="Lan Q."/>
            <person name="Lattorff H.M."/>
            <person name="Laudet V."/>
            <person name="von Levetsow C."/>
            <person name="Liu Z."/>
            <person name="Lutz R."/>
            <person name="Lynch J.A."/>
            <person name="da Fonseca R.N."/>
            <person name="Posnien N."/>
            <person name="Reuter R."/>
            <person name="Roth S."/>
            <person name="Savard J."/>
            <person name="Schinko J.B."/>
            <person name="Schmitt C."/>
            <person name="Schoppmeier M."/>
            <person name="Schroder R."/>
            <person name="Shippy T.D."/>
            <person name="Simonnet F."/>
            <person name="Marques-Souza H."/>
            <person name="Tautz D."/>
            <person name="Tomoyasu Y."/>
            <person name="Trauner J."/>
            <person name="Van der Zee M."/>
            <person name="Vervoort M."/>
            <person name="Wittkopp N."/>
            <person name="Wimmer E.A."/>
            <person name="Yang X."/>
            <person name="Jones A.K."/>
            <person name="Sattelle D.B."/>
            <person name="Ebert P.R."/>
            <person name="Nelson D."/>
            <person name="Scott J.G."/>
            <person name="Beeman R.W."/>
            <person name="Muthukrishnan S."/>
            <person name="Kramer K.J."/>
            <person name="Arakane Y."/>
            <person name="Beeman R.W."/>
            <person name="Zhu Q."/>
            <person name="Hogenkamp D."/>
            <person name="Dixit R."/>
            <person name="Oppert B."/>
            <person name="Jiang H."/>
            <person name="Zou Z."/>
            <person name="Marshall J."/>
            <person name="Elpidina E."/>
            <person name="Vinokurov K."/>
            <person name="Oppert C."/>
            <person name="Zou Z."/>
            <person name="Evans J."/>
            <person name="Lu Z."/>
            <person name="Zhao P."/>
            <person name="Sumathipala N."/>
            <person name="Altincicek B."/>
            <person name="Vilcinskas A."/>
            <person name="Williams M."/>
            <person name="Hultmark D."/>
            <person name="Hetru C."/>
            <person name="Jiang H."/>
            <person name="Grimmelikhuijzen C.J."/>
            <person name="Hauser F."/>
            <person name="Cazzamali G."/>
            <person name="Williamson M."/>
            <person name="Park Y."/>
            <person name="Li B."/>
            <person name="Tanaka Y."/>
            <person name="Predel R."/>
            <person name="Neupert S."/>
            <person name="Schachtner J."/>
            <person name="Verleyen P."/>
            <person name="Raible F."/>
            <person name="Bork P."/>
            <person name="Friedrich M."/>
            <person name="Walden K.K."/>
            <person name="Robertson H.M."/>
            <person name="Angeli S."/>
            <person name="Foret S."/>
            <person name="Bucher G."/>
            <person name="Schuetz S."/>
            <person name="Maleszka R."/>
            <person name="Wimmer E.A."/>
            <person name="Beeman R.W."/>
            <person name="Lorenzen M."/>
            <person name="Tomoyasu Y."/>
            <person name="Miller S.C."/>
            <person name="Grossmann D."/>
            <person name="Bucher G."/>
        </authorList>
    </citation>
    <scope>NUCLEOTIDE SEQUENCE [LARGE SCALE GENOMIC DNA]</scope>
    <source>
        <strain evidence="10 11">Georgia GA2</strain>
    </source>
</reference>
<dbReference type="SUPFAM" id="SSF57756">
    <property type="entry name" value="Retrovirus zinc finger-like domains"/>
    <property type="match status" value="1"/>
</dbReference>
<feature type="domain" description="CCHC-type" evidence="9">
    <location>
        <begin position="144"/>
        <end position="159"/>
    </location>
</feature>
<dbReference type="eggNOG" id="KOG0017">
    <property type="taxonomic scope" value="Eukaryota"/>
</dbReference>
<dbReference type="Pfam" id="PF17917">
    <property type="entry name" value="RT_RNaseH"/>
    <property type="match status" value="1"/>
</dbReference>
<evidence type="ECO:0000256" key="3">
    <source>
        <dbReference type="ARBA" id="ARBA00022695"/>
    </source>
</evidence>
<dbReference type="GO" id="GO:0003964">
    <property type="term" value="F:RNA-directed DNA polymerase activity"/>
    <property type="evidence" value="ECO:0007669"/>
    <property type="project" value="UniProtKB-KW"/>
</dbReference>
<dbReference type="Pfam" id="PF17921">
    <property type="entry name" value="Integrase_H2C2"/>
    <property type="match status" value="1"/>
</dbReference>
<keyword evidence="8" id="KW-0863">Zinc-finger</keyword>